<feature type="chain" id="PRO_5019212038" evidence="1">
    <location>
        <begin position="38"/>
        <end position="1024"/>
    </location>
</feature>
<comment type="caution">
    <text evidence="3">The sequence shown here is derived from an EMBL/GenBank/DDBJ whole genome shotgun (WGS) entry which is preliminary data.</text>
</comment>
<dbReference type="AlphaFoldDB" id="A0A413RLK5"/>
<feature type="domain" description="Bacterial Ig-like" evidence="2">
    <location>
        <begin position="656"/>
        <end position="734"/>
    </location>
</feature>
<evidence type="ECO:0000259" key="2">
    <source>
        <dbReference type="Pfam" id="PF16640"/>
    </source>
</evidence>
<gene>
    <name evidence="3" type="ORF">D1825_09325</name>
</gene>
<dbReference type="Pfam" id="PF16640">
    <property type="entry name" value="Big_3_5"/>
    <property type="match status" value="4"/>
</dbReference>
<evidence type="ECO:0000256" key="1">
    <source>
        <dbReference type="SAM" id="SignalP"/>
    </source>
</evidence>
<evidence type="ECO:0000313" key="4">
    <source>
        <dbReference type="Proteomes" id="UP000283374"/>
    </source>
</evidence>
<feature type="domain" description="Bacterial Ig-like" evidence="2">
    <location>
        <begin position="936"/>
        <end position="1022"/>
    </location>
</feature>
<accession>A0A413RLK5</accession>
<dbReference type="InterPro" id="IPR013783">
    <property type="entry name" value="Ig-like_fold"/>
</dbReference>
<dbReference type="Gene3D" id="2.60.40.10">
    <property type="entry name" value="Immunoglobulins"/>
    <property type="match status" value="4"/>
</dbReference>
<keyword evidence="1" id="KW-0732">Signal</keyword>
<feature type="domain" description="Bacterial Ig-like" evidence="2">
    <location>
        <begin position="840"/>
        <end position="924"/>
    </location>
</feature>
<feature type="domain" description="Bacterial Ig-like" evidence="2">
    <location>
        <begin position="744"/>
        <end position="829"/>
    </location>
</feature>
<proteinExistence type="predicted"/>
<dbReference type="GO" id="GO:0005975">
    <property type="term" value="P:carbohydrate metabolic process"/>
    <property type="evidence" value="ECO:0007669"/>
    <property type="project" value="UniProtKB-ARBA"/>
</dbReference>
<dbReference type="EMBL" id="QWKP01000190">
    <property type="protein sequence ID" value="RHA40980.1"/>
    <property type="molecule type" value="Genomic_DNA"/>
</dbReference>
<sequence length="1024" mass="105493">MTALMSSSPLRRRIAGIVVAALATAPVVTLTAPGASADPSTPAITSSVDFDYLADVFPALASQRGEHVFETITIERLKYLLRFKAGKYAVLIGDPKDASTQAEIGSINAAAKSIGVKKIYVFNPRIDGNSLNVFDWTELATQLGGDGLAYWKAEDATTPTTGGTLLNLINGNSPAPEFVRSEAGKVTSPYLVVLDKDAKDADGKDDRVVSSLSETKTAADLDTPDERAAYEATVKQVLLDGGTVTEPDLSVNTQFEFYKDEVNRRHTSSYTDATKYGGNILADSDNAEGWRVQQLSYPETIDLLSNPRYANADVPLLFGGTWCHNTRAVIAHINADAQASGVKTVYNLDFSLFSTSNGGTNYDHIRTSGAPRFAPDGKLLAPGHLYGDLVNTYLPNAVAEYAKAGEPGASPNQYYPGGDTTQTLQTARRLQVPALVTYNQNHKDALGNAAPVVDQAIRINDNGTYTEYMTEYWYVAGHDWPNTPETTLNGSLAAGSDRLTNARDFASEALDAYADVLGSLGSTHYKSSTAVTVGDSSSTDLVPGTTPTLSIDVTASGYAPFVTFNGNAVNLPRNTGTGSPAGSVIVLDQDGHQVGAPVALNRAGSPVSITLPAFTSDQIGDVWKVKYLGRGYSITSSTTDLKVGKQSSVTLAGGTPSTTVGTAVDYTATVTAGATGTVSLLGLPGDAITSAIADGTAALTVPATVPAGTYTVTAAYEGDGVYASSVSEPVTLTVKKVATTATLSAATTASYGTAVKATVKVTAASGDPVTGTVTLTGAGAALTATLSGTGQAVVTLPATLAVKSYALKASYAGNDTFAASATAPLTLAVKPLTAKASITAVTSSTYGKSVKVTVKVVDSRGKAATGKVTLTGAGSARTATLSSTGQAVITLPASLAVKSYALKATYAGTSTVTSTTATAKLKVTQGKVSKVVTKVTKAPTTKKGGKATVTVTVPKGLATATGKVKVTLSSGSLKATETFTLKSGKATFTLPKLPKGTWKVTVKYVGSTTYAAASATTVKIEVKK</sequence>
<keyword evidence="4" id="KW-1185">Reference proteome</keyword>
<feature type="signal peptide" evidence="1">
    <location>
        <begin position="1"/>
        <end position="37"/>
    </location>
</feature>
<name>A0A413RLK5_9CELL</name>
<organism evidence="3 4">
    <name type="scientific">Cellulomonas rhizosphaerae</name>
    <dbReference type="NCBI Taxonomy" id="2293719"/>
    <lineage>
        <taxon>Bacteria</taxon>
        <taxon>Bacillati</taxon>
        <taxon>Actinomycetota</taxon>
        <taxon>Actinomycetes</taxon>
        <taxon>Micrococcales</taxon>
        <taxon>Cellulomonadaceae</taxon>
        <taxon>Cellulomonas</taxon>
    </lineage>
</organism>
<dbReference type="Proteomes" id="UP000283374">
    <property type="component" value="Unassembled WGS sequence"/>
</dbReference>
<dbReference type="InterPro" id="IPR032109">
    <property type="entry name" value="Big_3_5"/>
</dbReference>
<evidence type="ECO:0000313" key="3">
    <source>
        <dbReference type="EMBL" id="RHA40980.1"/>
    </source>
</evidence>
<protein>
    <submittedName>
        <fullName evidence="3">Ig-like domain repeat protein</fullName>
    </submittedName>
</protein>
<reference evidence="3 4" key="1">
    <citation type="submission" date="2018-08" db="EMBL/GenBank/DDBJ databases">
        <title>Cellulomonas rhizosphaerae sp. nov., a novel actinomycete isolated from soil.</title>
        <authorList>
            <person name="Tian Y."/>
        </authorList>
    </citation>
    <scope>NUCLEOTIDE SEQUENCE [LARGE SCALE GENOMIC DNA]</scope>
    <source>
        <strain evidence="3 4">NEAU-TCZ24</strain>
    </source>
</reference>